<evidence type="ECO:0000313" key="2">
    <source>
        <dbReference type="Proteomes" id="UP000029228"/>
    </source>
</evidence>
<dbReference type="EMBL" id="BBMR01000017">
    <property type="protein sequence ID" value="GAL22949.1"/>
    <property type="molecule type" value="Genomic_DNA"/>
</dbReference>
<reference evidence="1 2" key="1">
    <citation type="submission" date="2014-09" db="EMBL/GenBank/DDBJ databases">
        <title>Vibrio maritimus JCM 19235. (C45) whole genome shotgun sequence.</title>
        <authorList>
            <person name="Sawabe T."/>
            <person name="Meirelles P."/>
            <person name="Nakanishi M."/>
            <person name="Sayaka M."/>
            <person name="Hattori M."/>
            <person name="Ohkuma M."/>
        </authorList>
    </citation>
    <scope>NUCLEOTIDE SEQUENCE [LARGE SCALE GENOMIC DNA]</scope>
    <source>
        <strain evidence="2">JCM19235</strain>
    </source>
</reference>
<name>A0A090S8V3_9VIBR</name>
<organism evidence="1 2">
    <name type="scientific">Vibrio maritimus</name>
    <dbReference type="NCBI Taxonomy" id="990268"/>
    <lineage>
        <taxon>Bacteria</taxon>
        <taxon>Pseudomonadati</taxon>
        <taxon>Pseudomonadota</taxon>
        <taxon>Gammaproteobacteria</taxon>
        <taxon>Vibrionales</taxon>
        <taxon>Vibrionaceae</taxon>
        <taxon>Vibrio</taxon>
    </lineage>
</organism>
<protein>
    <submittedName>
        <fullName evidence="1">Uncharacterized protein</fullName>
    </submittedName>
</protein>
<gene>
    <name evidence="1" type="ORF">JCM19235_1250</name>
</gene>
<dbReference type="STRING" id="990268.JCM19235_1250"/>
<proteinExistence type="predicted"/>
<dbReference type="Proteomes" id="UP000029228">
    <property type="component" value="Unassembled WGS sequence"/>
</dbReference>
<evidence type="ECO:0000313" key="1">
    <source>
        <dbReference type="EMBL" id="GAL22949.1"/>
    </source>
</evidence>
<dbReference type="AlphaFoldDB" id="A0A090S8V3"/>
<comment type="caution">
    <text evidence="1">The sequence shown here is derived from an EMBL/GenBank/DDBJ whole genome shotgun (WGS) entry which is preliminary data.</text>
</comment>
<accession>A0A090S8V3</accession>
<sequence length="186" mass="20736">MERYQSGKPIDFIIPLIDEQGEKFAATSVDVELFDESETSIHTDTLTPEVDAETVTATVDETLATITNGMNSEVRRLKVYLKSADTTIERDMYFMLEKTHAIVPTENSFVTYLESLRLMPEFPTFVAMNSATEDMRKSALIAAHRNIGMLEIADGAFKNADGEAFELRMAKAIGQRSSLPLTTLQT</sequence>
<reference evidence="1 2" key="2">
    <citation type="submission" date="2014-09" db="EMBL/GenBank/DDBJ databases">
        <authorList>
            <consortium name="NBRP consortium"/>
            <person name="Sawabe T."/>
            <person name="Meirelles P."/>
            <person name="Nakanishi M."/>
            <person name="Sayaka M."/>
            <person name="Hattori M."/>
            <person name="Ohkuma M."/>
        </authorList>
    </citation>
    <scope>NUCLEOTIDE SEQUENCE [LARGE SCALE GENOMIC DNA]</scope>
    <source>
        <strain evidence="2">JCM19235</strain>
    </source>
</reference>
<keyword evidence="2" id="KW-1185">Reference proteome</keyword>